<proteinExistence type="predicted"/>
<comment type="caution">
    <text evidence="3">The sequence shown here is derived from an EMBL/GenBank/DDBJ whole genome shotgun (WGS) entry which is preliminary data.</text>
</comment>
<evidence type="ECO:0000256" key="1">
    <source>
        <dbReference type="SAM" id="Coils"/>
    </source>
</evidence>
<reference evidence="3" key="1">
    <citation type="submission" date="2019-11" db="EMBL/GenBank/DDBJ databases">
        <title>Leishmania tarentolae CDS.</title>
        <authorList>
            <person name="Goto Y."/>
            <person name="Yamagishi J."/>
        </authorList>
    </citation>
    <scope>NUCLEOTIDE SEQUENCE [LARGE SCALE GENOMIC DNA]</scope>
    <source>
        <strain evidence="3">Parrot Tar II</strain>
    </source>
</reference>
<dbReference type="OrthoDB" id="266711at2759"/>
<organism evidence="3 4">
    <name type="scientific">Leishmania tarentolae</name>
    <name type="common">Sauroleishmania tarentolae</name>
    <dbReference type="NCBI Taxonomy" id="5689"/>
    <lineage>
        <taxon>Eukaryota</taxon>
        <taxon>Discoba</taxon>
        <taxon>Euglenozoa</taxon>
        <taxon>Kinetoplastea</taxon>
        <taxon>Metakinetoplastina</taxon>
        <taxon>Trypanosomatida</taxon>
        <taxon>Trypanosomatidae</taxon>
        <taxon>Leishmaniinae</taxon>
        <taxon>Leishmania</taxon>
        <taxon>lizard Leishmania</taxon>
    </lineage>
</organism>
<evidence type="ECO:0000313" key="3">
    <source>
        <dbReference type="EMBL" id="GET93699.1"/>
    </source>
</evidence>
<dbReference type="EMBL" id="BLBS01000057">
    <property type="protein sequence ID" value="GET93699.1"/>
    <property type="molecule type" value="Genomic_DNA"/>
</dbReference>
<accession>A0A640L1L4</accession>
<sequence length="999" mass="108521">MSVPVAGRRKGLSSGSSPTSSFPLPASQKVESPSWLDDLDGSTIPPAAPVVVHASPGSQELPYASITSRSPVDTVTPTVREPPAGESDPLDFLNEVEAPPSAPADVGWRTNLAVSGEGTVSSVSPSSPAVPAFLREDGDDAPEASAMIWMTGSAPSHHQATSISAAAAAAQHAEEERQEVEKIALTQQLSELERQLDEASKRVDALQKESHPLAIEVSKAECMLDSLRTKEAAARQKKEEEAESRQRAREQTFLTVDSGDVEEELREYREQCVQRLQQQVEDLMQAVEKQQSVNASLRAEWEGAIARETQDDNEASVFEALLLRVQEGARHLKRRLALQCRGAVAESARTYLAAARQQRADVFANDTAARVRTLQLHHTRCKEEAAAFHDTCRRTFQERADSAFGAAKVDVEAARRYHENESRQRVVAFQCQLASMTERSREMLEQQVHRLLEQECTIATTQQDGAAKELKARQQDMSAQLQAFHSRANTEVRLLRERGWAHRTSGESASQTPMPPVPAHEVLRGELERVRARMGQVALSLRIKHDQQLSTSYVQGTSGAVDYEGTTRACGAVNSPASSPFLVEQLNEKWQCSLLSLQQSRETLRSTISDVQQASRGYAVQLQQHRTQVTQQQEVVKAVRAEWEQAIRGQLSRCLTAASSQVPAPVTLTTGALDNLSRRIAAILRAQQSLRTARTSFTANLSTWSKSLTDHRMDTERLLGNIFQQLDLLREGSVQLEVDQLTLQSLQAQVDVLEQHVEEGAKRLAHRKRCVEAFMKDLHAGLHQSHTLPSPLAPQVFPAMRKGDSTHMTRVFGDGNHISAICDTPTRGGADAAGLDADPHEKRAAKKAAPPKRAMKQTSSPSAQIKASSVTPRSLVARTTRVTALAGKDPSQEGPRTPTGGVVVRTGPTKSDADVLCSYSPSPILPTLKGTCSGGSAEESASPLYCAPAYVSSAVHGTSAAVDAEADKGEKNEGDCSSNLVPPEGVYSNDLDTLSTCTG</sequence>
<gene>
    <name evidence="3" type="ORF">LtaPh_3661600</name>
</gene>
<feature type="coiled-coil region" evidence="1">
    <location>
        <begin position="163"/>
        <end position="300"/>
    </location>
</feature>
<feature type="compositionally biased region" description="Basic residues" evidence="2">
    <location>
        <begin position="843"/>
        <end position="855"/>
    </location>
</feature>
<dbReference type="VEuPathDB" id="TriTrypDB:LtaPh_3661600"/>
<evidence type="ECO:0000256" key="2">
    <source>
        <dbReference type="SAM" id="MobiDB-lite"/>
    </source>
</evidence>
<feature type="compositionally biased region" description="Low complexity" evidence="2">
    <location>
        <begin position="120"/>
        <end position="132"/>
    </location>
</feature>
<feature type="compositionally biased region" description="Polar residues" evidence="2">
    <location>
        <begin position="990"/>
        <end position="999"/>
    </location>
</feature>
<keyword evidence="1" id="KW-0175">Coiled coil</keyword>
<feature type="region of interest" description="Disordered" evidence="2">
    <location>
        <begin position="966"/>
        <end position="999"/>
    </location>
</feature>
<protein>
    <submittedName>
        <fullName evidence="3">L6202.3-like protein</fullName>
    </submittedName>
</protein>
<feature type="region of interest" description="Disordered" evidence="2">
    <location>
        <begin position="1"/>
        <end position="137"/>
    </location>
</feature>
<dbReference type="AlphaFoldDB" id="A0A640L1L4"/>
<feature type="compositionally biased region" description="Polar residues" evidence="2">
    <location>
        <begin position="65"/>
        <end position="77"/>
    </location>
</feature>
<feature type="region of interest" description="Disordered" evidence="2">
    <location>
        <begin position="830"/>
        <end position="907"/>
    </location>
</feature>
<keyword evidence="4" id="KW-1185">Reference proteome</keyword>
<feature type="compositionally biased region" description="Polar residues" evidence="2">
    <location>
        <begin position="857"/>
        <end position="872"/>
    </location>
</feature>
<feature type="compositionally biased region" description="Low complexity" evidence="2">
    <location>
        <begin position="12"/>
        <end position="25"/>
    </location>
</feature>
<name>A0A640L1L4_LEITA</name>
<dbReference type="Proteomes" id="UP000419144">
    <property type="component" value="Unassembled WGS sequence"/>
</dbReference>
<evidence type="ECO:0000313" key="4">
    <source>
        <dbReference type="Proteomes" id="UP000419144"/>
    </source>
</evidence>